<dbReference type="InterPro" id="IPR036938">
    <property type="entry name" value="PAP2/HPO_sf"/>
</dbReference>
<name>A0ABW5TAW9_9FLAO</name>
<feature type="signal peptide" evidence="1">
    <location>
        <begin position="1"/>
        <end position="22"/>
    </location>
</feature>
<reference evidence="4" key="1">
    <citation type="journal article" date="2019" name="Int. J. Syst. Evol. Microbiol.">
        <title>The Global Catalogue of Microorganisms (GCM) 10K type strain sequencing project: providing services to taxonomists for standard genome sequencing and annotation.</title>
        <authorList>
            <consortium name="The Broad Institute Genomics Platform"/>
            <consortium name="The Broad Institute Genome Sequencing Center for Infectious Disease"/>
            <person name="Wu L."/>
            <person name="Ma J."/>
        </authorList>
    </citation>
    <scope>NUCLEOTIDE SEQUENCE [LARGE SCALE GENOMIC DNA]</scope>
    <source>
        <strain evidence="4">KCTC 42398</strain>
    </source>
</reference>
<gene>
    <name evidence="3" type="ORF">ACFSR8_09185</name>
</gene>
<keyword evidence="1" id="KW-0732">Signal</keyword>
<protein>
    <submittedName>
        <fullName evidence="3">Phosphatase PAP2 family protein</fullName>
    </submittedName>
</protein>
<dbReference type="InterPro" id="IPR000326">
    <property type="entry name" value="PAP2/HPO"/>
</dbReference>
<sequence>MGSFRFFSVVLAIVFSGMVLNAQSSKSKDSIGETKPKETTFSLLKHDTKQTAKSVAHAFTRPVYWKGNDFGKLGILLAGTASLSLADEEGRRFFKRQQEDFPGVVRDFGWYFGSPQNYFMANAGLYGFGLFTKNEQIRKTSVLIISSSVTSGFLQSFLKTAVGRERPGDAEDPFGFKLFSSQGRFHSFPSGHTVLSMTMAHALAKQFENIWVKVGIYGVIGAIPPISRLIDGAHWLTDVGFSVALSIIVVDSIDKFLFSSEAYEYKKPPKKIAWNLRFGPNTIGVIGTF</sequence>
<keyword evidence="4" id="KW-1185">Reference proteome</keyword>
<comment type="caution">
    <text evidence="3">The sequence shown here is derived from an EMBL/GenBank/DDBJ whole genome shotgun (WGS) entry which is preliminary data.</text>
</comment>
<feature type="chain" id="PRO_5047148620" evidence="1">
    <location>
        <begin position="23"/>
        <end position="289"/>
    </location>
</feature>
<dbReference type="Proteomes" id="UP001597476">
    <property type="component" value="Unassembled WGS sequence"/>
</dbReference>
<dbReference type="RefSeq" id="WP_380291275.1">
    <property type="nucleotide sequence ID" value="NZ_JBHULY010000016.1"/>
</dbReference>
<organism evidence="3 4">
    <name type="scientific">Hyunsoonleella rubra</name>
    <dbReference type="NCBI Taxonomy" id="1737062"/>
    <lineage>
        <taxon>Bacteria</taxon>
        <taxon>Pseudomonadati</taxon>
        <taxon>Bacteroidota</taxon>
        <taxon>Flavobacteriia</taxon>
        <taxon>Flavobacteriales</taxon>
        <taxon>Flavobacteriaceae</taxon>
    </lineage>
</organism>
<dbReference type="SUPFAM" id="SSF48317">
    <property type="entry name" value="Acid phosphatase/Vanadium-dependent haloperoxidase"/>
    <property type="match status" value="1"/>
</dbReference>
<dbReference type="Pfam" id="PF01569">
    <property type="entry name" value="PAP2"/>
    <property type="match status" value="1"/>
</dbReference>
<evidence type="ECO:0000313" key="4">
    <source>
        <dbReference type="Proteomes" id="UP001597476"/>
    </source>
</evidence>
<evidence type="ECO:0000313" key="3">
    <source>
        <dbReference type="EMBL" id="MFD2726386.1"/>
    </source>
</evidence>
<dbReference type="Gene3D" id="1.20.144.10">
    <property type="entry name" value="Phosphatidic acid phosphatase type 2/haloperoxidase"/>
    <property type="match status" value="1"/>
</dbReference>
<feature type="domain" description="Phosphatidic acid phosphatase type 2/haloperoxidase" evidence="2">
    <location>
        <begin position="144"/>
        <end position="249"/>
    </location>
</feature>
<dbReference type="EMBL" id="JBHULY010000016">
    <property type="protein sequence ID" value="MFD2726386.1"/>
    <property type="molecule type" value="Genomic_DNA"/>
</dbReference>
<proteinExistence type="predicted"/>
<evidence type="ECO:0000256" key="1">
    <source>
        <dbReference type="SAM" id="SignalP"/>
    </source>
</evidence>
<accession>A0ABW5TAW9</accession>
<evidence type="ECO:0000259" key="2">
    <source>
        <dbReference type="Pfam" id="PF01569"/>
    </source>
</evidence>